<evidence type="ECO:0000313" key="3">
    <source>
        <dbReference type="Proteomes" id="UP000275078"/>
    </source>
</evidence>
<feature type="region of interest" description="Disordered" evidence="1">
    <location>
        <begin position="98"/>
        <end position="119"/>
    </location>
</feature>
<gene>
    <name evidence="2" type="ORF">BJ508DRAFT_329787</name>
</gene>
<name>A0A3N4HVM7_ASCIM</name>
<sequence length="306" mass="33524">MPLTSPLASAGPNKPIPDLTTITILTLGHFTFSKSPLHLSTSPDPPTNQPHHHTRLTLTSTMDFRGKRKHITEPIAPKPTKKQRNACRDFFFKVVETETRESSDTPSRPSTPKSRTVGNLNGYRYATTANVVFAETIQKYPVNGTLSNGVKHLSLRHYISEAEIKQQAEAGMGIVVTSRTLRVLKVDRTPGDGIVPGGRRGSEALFGDLLDRSNVRIYFDPSKASSQAPALLIPVKTSATTRNSIRTKPGATSSTAQQEKAKLRARRTTIREELVTLEETVEEVFGPRRMAEAGLPGIGLSLRPLL</sequence>
<evidence type="ECO:0000313" key="2">
    <source>
        <dbReference type="EMBL" id="RPA77902.1"/>
    </source>
</evidence>
<feature type="compositionally biased region" description="Polar residues" evidence="1">
    <location>
        <begin position="241"/>
        <end position="258"/>
    </location>
</feature>
<feature type="compositionally biased region" description="Polar residues" evidence="1">
    <location>
        <begin position="104"/>
        <end position="119"/>
    </location>
</feature>
<evidence type="ECO:0000256" key="1">
    <source>
        <dbReference type="SAM" id="MobiDB-lite"/>
    </source>
</evidence>
<keyword evidence="3" id="KW-1185">Reference proteome</keyword>
<feature type="region of interest" description="Disordered" evidence="1">
    <location>
        <begin position="241"/>
        <end position="260"/>
    </location>
</feature>
<dbReference type="EMBL" id="ML119719">
    <property type="protein sequence ID" value="RPA77902.1"/>
    <property type="molecule type" value="Genomic_DNA"/>
</dbReference>
<dbReference type="Proteomes" id="UP000275078">
    <property type="component" value="Unassembled WGS sequence"/>
</dbReference>
<accession>A0A3N4HVM7</accession>
<protein>
    <submittedName>
        <fullName evidence="2">Uncharacterized protein</fullName>
    </submittedName>
</protein>
<reference evidence="2 3" key="1">
    <citation type="journal article" date="2018" name="Nat. Ecol. Evol.">
        <title>Pezizomycetes genomes reveal the molecular basis of ectomycorrhizal truffle lifestyle.</title>
        <authorList>
            <person name="Murat C."/>
            <person name="Payen T."/>
            <person name="Noel B."/>
            <person name="Kuo A."/>
            <person name="Morin E."/>
            <person name="Chen J."/>
            <person name="Kohler A."/>
            <person name="Krizsan K."/>
            <person name="Balestrini R."/>
            <person name="Da Silva C."/>
            <person name="Montanini B."/>
            <person name="Hainaut M."/>
            <person name="Levati E."/>
            <person name="Barry K.W."/>
            <person name="Belfiori B."/>
            <person name="Cichocki N."/>
            <person name="Clum A."/>
            <person name="Dockter R.B."/>
            <person name="Fauchery L."/>
            <person name="Guy J."/>
            <person name="Iotti M."/>
            <person name="Le Tacon F."/>
            <person name="Lindquist E.A."/>
            <person name="Lipzen A."/>
            <person name="Malagnac F."/>
            <person name="Mello A."/>
            <person name="Molinier V."/>
            <person name="Miyauchi S."/>
            <person name="Poulain J."/>
            <person name="Riccioni C."/>
            <person name="Rubini A."/>
            <person name="Sitrit Y."/>
            <person name="Splivallo R."/>
            <person name="Traeger S."/>
            <person name="Wang M."/>
            <person name="Zifcakova L."/>
            <person name="Wipf D."/>
            <person name="Zambonelli A."/>
            <person name="Paolocci F."/>
            <person name="Nowrousian M."/>
            <person name="Ottonello S."/>
            <person name="Baldrian P."/>
            <person name="Spatafora J.W."/>
            <person name="Henrissat B."/>
            <person name="Nagy L.G."/>
            <person name="Aury J.M."/>
            <person name="Wincker P."/>
            <person name="Grigoriev I.V."/>
            <person name="Bonfante P."/>
            <person name="Martin F.M."/>
        </authorList>
    </citation>
    <scope>NUCLEOTIDE SEQUENCE [LARGE SCALE GENOMIC DNA]</scope>
    <source>
        <strain evidence="2 3">RN42</strain>
    </source>
</reference>
<proteinExistence type="predicted"/>
<organism evidence="2 3">
    <name type="scientific">Ascobolus immersus RN42</name>
    <dbReference type="NCBI Taxonomy" id="1160509"/>
    <lineage>
        <taxon>Eukaryota</taxon>
        <taxon>Fungi</taxon>
        <taxon>Dikarya</taxon>
        <taxon>Ascomycota</taxon>
        <taxon>Pezizomycotina</taxon>
        <taxon>Pezizomycetes</taxon>
        <taxon>Pezizales</taxon>
        <taxon>Ascobolaceae</taxon>
        <taxon>Ascobolus</taxon>
    </lineage>
</organism>
<dbReference type="AlphaFoldDB" id="A0A3N4HVM7"/>